<reference evidence="2 3" key="1">
    <citation type="submission" date="2019-12" db="EMBL/GenBank/DDBJ databases">
        <title>Sequence classification of anaerobic respiratory reductive dehalogenases: First we see many, then we see few.</title>
        <authorList>
            <person name="Molenda O."/>
            <person name="Puentes Jacome L.A."/>
            <person name="Cao X."/>
            <person name="Nesbo C.L."/>
            <person name="Tang S."/>
            <person name="Morson N."/>
            <person name="Patron J."/>
            <person name="Lomheim L."/>
            <person name="Wishart D.S."/>
            <person name="Edwards E.A."/>
        </authorList>
    </citation>
    <scope>NUCLEOTIDE SEQUENCE [LARGE SCALE GENOMIC DNA]</scope>
    <source>
        <strain evidence="2 3">12DCA</strain>
    </source>
</reference>
<feature type="domain" description="Transposase IS110-like N-terminal" evidence="1">
    <location>
        <begin position="42"/>
        <end position="148"/>
    </location>
</feature>
<dbReference type="PANTHER" id="PTHR33055">
    <property type="entry name" value="TRANSPOSASE FOR INSERTION SEQUENCE ELEMENT IS1111A"/>
    <property type="match status" value="1"/>
</dbReference>
<evidence type="ECO:0000313" key="2">
    <source>
        <dbReference type="EMBL" id="QGZ99505.1"/>
    </source>
</evidence>
<dbReference type="RefSeq" id="WP_083221891.1">
    <property type="nucleotide sequence ID" value="NZ_JAQQPN010000013.1"/>
</dbReference>
<name>A0A857DGZ7_9FIRM</name>
<evidence type="ECO:0000259" key="1">
    <source>
        <dbReference type="Pfam" id="PF01548"/>
    </source>
</evidence>
<dbReference type="GO" id="GO:0003677">
    <property type="term" value="F:DNA binding"/>
    <property type="evidence" value="ECO:0007669"/>
    <property type="project" value="InterPro"/>
</dbReference>
<dbReference type="Pfam" id="PF01548">
    <property type="entry name" value="DEDD_Tnp_IS110"/>
    <property type="match status" value="1"/>
</dbReference>
<dbReference type="InterPro" id="IPR002525">
    <property type="entry name" value="Transp_IS110-like_N"/>
</dbReference>
<protein>
    <submittedName>
        <fullName evidence="2">Transposase</fullName>
    </submittedName>
</protein>
<dbReference type="Proteomes" id="UP000430508">
    <property type="component" value="Chromosome"/>
</dbReference>
<dbReference type="InterPro" id="IPR047650">
    <property type="entry name" value="Transpos_IS110"/>
</dbReference>
<dbReference type="AlphaFoldDB" id="A0A857DGZ7"/>
<dbReference type="EMBL" id="CP046996">
    <property type="protein sequence ID" value="QGZ99505.1"/>
    <property type="molecule type" value="Genomic_DNA"/>
</dbReference>
<proteinExistence type="predicted"/>
<sequence>MIMLRAWKLHYFLFRQPFPAYGGDINRKLFILSVPVLMSTKTIAWLQENDCHVVVMESTGKYWIPVFNLMEDSFFLTLANPSFTKTFPGNKTDRRDAKWLAELHRLGLVQPSFIPPKHIRELRELSRYRHKLIRDRSAEKSRIHNILTVCNLMLSSVATDIFGKSGMNIMHALLRSKSFDEDLLSNLVMGKLREKIPQPICALKGHLTSTQAAKLSVALDNLKNFDDKIAQIERLIEDKSHDLQPAIHYFALVLLLGKLLRLLSFRRLEPICLFSLPLIIFVSGQAYALRIMKQEANGVLLKQKREICISKPF</sequence>
<gene>
    <name evidence="2" type="ORF">GQ588_01940</name>
</gene>
<dbReference type="GO" id="GO:0006313">
    <property type="term" value="P:DNA transposition"/>
    <property type="evidence" value="ECO:0007669"/>
    <property type="project" value="InterPro"/>
</dbReference>
<accession>A0A857DGZ7</accession>
<dbReference type="GO" id="GO:0004803">
    <property type="term" value="F:transposase activity"/>
    <property type="evidence" value="ECO:0007669"/>
    <property type="project" value="InterPro"/>
</dbReference>
<evidence type="ECO:0000313" key="3">
    <source>
        <dbReference type="Proteomes" id="UP000430508"/>
    </source>
</evidence>
<organism evidence="2 3">
    <name type="scientific">Dehalobacter restrictus</name>
    <dbReference type="NCBI Taxonomy" id="55583"/>
    <lineage>
        <taxon>Bacteria</taxon>
        <taxon>Bacillati</taxon>
        <taxon>Bacillota</taxon>
        <taxon>Clostridia</taxon>
        <taxon>Eubacteriales</taxon>
        <taxon>Desulfitobacteriaceae</taxon>
        <taxon>Dehalobacter</taxon>
    </lineage>
</organism>